<gene>
    <name evidence="1" type="ORF">COPCOM_03642</name>
</gene>
<protein>
    <submittedName>
        <fullName evidence="1">Uncharacterized protein</fullName>
    </submittedName>
</protein>
<dbReference type="EMBL" id="ABVR01000045">
    <property type="protein sequence ID" value="EEG88307.1"/>
    <property type="molecule type" value="Genomic_DNA"/>
</dbReference>
<comment type="caution">
    <text evidence="1">The sequence shown here is derived from an EMBL/GenBank/DDBJ whole genome shotgun (WGS) entry which is preliminary data.</text>
</comment>
<organism evidence="1 2">
    <name type="scientific">Coprococcus comes ATCC 27758</name>
    <dbReference type="NCBI Taxonomy" id="470146"/>
    <lineage>
        <taxon>Bacteria</taxon>
        <taxon>Bacillati</taxon>
        <taxon>Bacillota</taxon>
        <taxon>Clostridia</taxon>
        <taxon>Lachnospirales</taxon>
        <taxon>Lachnospiraceae</taxon>
        <taxon>Coprococcus</taxon>
    </lineage>
</organism>
<name>C0BEN0_9FIRM</name>
<reference evidence="1 2" key="1">
    <citation type="submission" date="2009-02" db="EMBL/GenBank/DDBJ databases">
        <authorList>
            <person name="Fulton L."/>
            <person name="Clifton S."/>
            <person name="Fulton B."/>
            <person name="Xu J."/>
            <person name="Minx P."/>
            <person name="Pepin K.H."/>
            <person name="Johnson M."/>
            <person name="Bhonagiri V."/>
            <person name="Nash W.E."/>
            <person name="Mardis E.R."/>
            <person name="Wilson R.K."/>
        </authorList>
    </citation>
    <scope>NUCLEOTIDE SEQUENCE [LARGE SCALE GENOMIC DNA]</scope>
    <source>
        <strain evidence="1 2">ATCC 27758</strain>
    </source>
</reference>
<sequence>MSIFFTRFLSPYGMQRNVLWLSSASFSSIPDFSRDSLIISILYC</sequence>
<evidence type="ECO:0000313" key="2">
    <source>
        <dbReference type="Proteomes" id="UP000003793"/>
    </source>
</evidence>
<accession>C0BEN0</accession>
<dbReference type="HOGENOM" id="CLU_3214908_0_0_9"/>
<proteinExistence type="predicted"/>
<dbReference type="AlphaFoldDB" id="C0BEN0"/>
<dbReference type="Proteomes" id="UP000003793">
    <property type="component" value="Unassembled WGS sequence"/>
</dbReference>
<evidence type="ECO:0000313" key="1">
    <source>
        <dbReference type="EMBL" id="EEG88307.1"/>
    </source>
</evidence>
<reference evidence="1 2" key="2">
    <citation type="submission" date="2009-03" db="EMBL/GenBank/DDBJ databases">
        <title>Draft genome sequence of Coprococcus comes (ATCC 27758).</title>
        <authorList>
            <person name="Sudarsanam P."/>
            <person name="Ley R."/>
            <person name="Guruge J."/>
            <person name="Turnbaugh P.J."/>
            <person name="Mahowald M."/>
            <person name="Liep D."/>
            <person name="Gordon J."/>
        </authorList>
    </citation>
    <scope>NUCLEOTIDE SEQUENCE [LARGE SCALE GENOMIC DNA]</scope>
    <source>
        <strain evidence="1 2">ATCC 27758</strain>
    </source>
</reference>